<dbReference type="SUPFAM" id="SSF89009">
    <property type="entry name" value="GAT-like domain"/>
    <property type="match status" value="1"/>
</dbReference>
<dbReference type="CDD" id="cd21383">
    <property type="entry name" value="GAT_GGA_Tom1-like"/>
    <property type="match status" value="1"/>
</dbReference>
<feature type="domain" description="GAT" evidence="2">
    <location>
        <begin position="203"/>
        <end position="292"/>
    </location>
</feature>
<dbReference type="STRING" id="1658172.A0A1B7NXJ7"/>
<keyword evidence="4" id="KW-1185">Reference proteome</keyword>
<name>A0A1B7NXJ7_9EURO</name>
<feature type="region of interest" description="Disordered" evidence="1">
    <location>
        <begin position="352"/>
        <end position="445"/>
    </location>
</feature>
<sequence>MKPTLTRWRRLSLLAQSSTRATSHPPDSPEARILAELTAFCESGGPNNTGDEYLHLPAIVEAAESSPGAAKEAADLIRRVLSNPSSKKGYKQYNAIMLVRILVDNPGATFTRNFDAKFVSIVKDLLRNGRDMSVQQILRETLEFLTIQKASDPNLAPLAEMWKKEKLKFEKAMGVSSGPWVQPHNPGQRDGYFPRPHRPRGLPPLEELTSRIAEANTSAGLLLQLVQSTPTAEFYSNDLLKEFSARCQAAARSIQGYMNATNPSPDEDTMLTLIETNDRLSVALSKYQRAAVIAKRNVSRTDSQTGLPPSSQQWAEQHFQQPPHQPEQAQNIPAPLEKRSVPLLSIPRKAMNKLRSDKQQQQPQDAHSQPESHPRHSSTQYQPPPHHQYQYSSHQQYHPPVPRTSSPEHATTTTTPPSNSAVSPLATTPPLLPLTSNPNTFTATTNPARTAALTSNGPQNNNSSYQYDSGEFQVENPFADTYSTSRLDDRNDHSNNNINNSNYTSTTSGMRGTGNTGNADADADNEPVTSSTYYPDARNAMVDGNMPGAAGADAMGATERFYGAARR</sequence>
<feature type="compositionally biased region" description="Low complexity" evidence="1">
    <location>
        <begin position="315"/>
        <end position="330"/>
    </location>
</feature>
<feature type="compositionally biased region" description="Low complexity" evidence="1">
    <location>
        <begin position="377"/>
        <end position="445"/>
    </location>
</feature>
<dbReference type="PROSITE" id="PS50909">
    <property type="entry name" value="GAT"/>
    <property type="match status" value="1"/>
</dbReference>
<dbReference type="GO" id="GO:0035091">
    <property type="term" value="F:phosphatidylinositol binding"/>
    <property type="evidence" value="ECO:0007669"/>
    <property type="project" value="InterPro"/>
</dbReference>
<proteinExistence type="predicted"/>
<dbReference type="Pfam" id="PF03127">
    <property type="entry name" value="GAT"/>
    <property type="match status" value="1"/>
</dbReference>
<evidence type="ECO:0000313" key="3">
    <source>
        <dbReference type="EMBL" id="OAX81496.1"/>
    </source>
</evidence>
<gene>
    <name evidence="3" type="ORF">ACJ72_04168</name>
</gene>
<reference evidence="3 4" key="1">
    <citation type="submission" date="2015-07" db="EMBL/GenBank/DDBJ databases">
        <title>Emmonsia species relationships and genome sequence.</title>
        <authorList>
            <person name="Cuomo C.A."/>
            <person name="Schwartz I.S."/>
            <person name="Kenyon C."/>
            <person name="de Hoog G.S."/>
            <person name="Govender N.P."/>
            <person name="Botha A."/>
            <person name="Moreno L."/>
            <person name="de Vries M."/>
            <person name="Munoz J.F."/>
            <person name="Stielow J.B."/>
        </authorList>
    </citation>
    <scope>NUCLEOTIDE SEQUENCE [LARGE SCALE GENOMIC DNA]</scope>
    <source>
        <strain evidence="3 4">CBS 136260</strain>
    </source>
</reference>
<comment type="caution">
    <text evidence="3">The sequence shown here is derived from an EMBL/GenBank/DDBJ whole genome shotgun (WGS) entry which is preliminary data.</text>
</comment>
<dbReference type="Proteomes" id="UP000091918">
    <property type="component" value="Unassembled WGS sequence"/>
</dbReference>
<dbReference type="InterPro" id="IPR008942">
    <property type="entry name" value="ENTH_VHS"/>
</dbReference>
<evidence type="ECO:0000313" key="4">
    <source>
        <dbReference type="Proteomes" id="UP000091918"/>
    </source>
</evidence>
<feature type="region of interest" description="Disordered" evidence="1">
    <location>
        <begin position="298"/>
        <end position="334"/>
    </location>
</feature>
<evidence type="ECO:0000259" key="2">
    <source>
        <dbReference type="PROSITE" id="PS50909"/>
    </source>
</evidence>
<feature type="compositionally biased region" description="Low complexity" evidence="1">
    <location>
        <begin position="494"/>
        <end position="508"/>
    </location>
</feature>
<dbReference type="AlphaFoldDB" id="A0A1B7NXJ7"/>
<dbReference type="InterPro" id="IPR038425">
    <property type="entry name" value="GAT_sf"/>
</dbReference>
<protein>
    <recommendedName>
        <fullName evidence="2">GAT domain-containing protein</fullName>
    </recommendedName>
</protein>
<dbReference type="GO" id="GO:0043130">
    <property type="term" value="F:ubiquitin binding"/>
    <property type="evidence" value="ECO:0007669"/>
    <property type="project" value="InterPro"/>
</dbReference>
<accession>A0A1B7NXJ7</accession>
<dbReference type="OrthoDB" id="5393057at2759"/>
<dbReference type="InterPro" id="IPR004152">
    <property type="entry name" value="GAT_dom"/>
</dbReference>
<dbReference type="EMBL" id="LGUA01000465">
    <property type="protein sequence ID" value="OAX81496.1"/>
    <property type="molecule type" value="Genomic_DNA"/>
</dbReference>
<dbReference type="SUPFAM" id="SSF48464">
    <property type="entry name" value="ENTH/VHS domain"/>
    <property type="match status" value="1"/>
</dbReference>
<organism evidence="3 4">
    <name type="scientific">Emergomyces africanus</name>
    <dbReference type="NCBI Taxonomy" id="1955775"/>
    <lineage>
        <taxon>Eukaryota</taxon>
        <taxon>Fungi</taxon>
        <taxon>Dikarya</taxon>
        <taxon>Ascomycota</taxon>
        <taxon>Pezizomycotina</taxon>
        <taxon>Eurotiomycetes</taxon>
        <taxon>Eurotiomycetidae</taxon>
        <taxon>Onygenales</taxon>
        <taxon>Ajellomycetaceae</taxon>
        <taxon>Emergomyces</taxon>
    </lineage>
</organism>
<feature type="compositionally biased region" description="Polar residues" evidence="1">
    <location>
        <begin position="300"/>
        <end position="314"/>
    </location>
</feature>
<feature type="region of interest" description="Disordered" evidence="1">
    <location>
        <begin position="482"/>
        <end position="533"/>
    </location>
</feature>
<dbReference type="Gene3D" id="1.25.40.90">
    <property type="match status" value="1"/>
</dbReference>
<evidence type="ECO:0000256" key="1">
    <source>
        <dbReference type="SAM" id="MobiDB-lite"/>
    </source>
</evidence>
<dbReference type="Gene3D" id="1.20.58.160">
    <property type="match status" value="1"/>
</dbReference>